<feature type="transmembrane region" description="Helical" evidence="6">
    <location>
        <begin position="441"/>
        <end position="461"/>
    </location>
</feature>
<evidence type="ECO:0000256" key="5">
    <source>
        <dbReference type="SAM" id="MobiDB-lite"/>
    </source>
</evidence>
<evidence type="ECO:0000313" key="10">
    <source>
        <dbReference type="Proteomes" id="UP001153636"/>
    </source>
</evidence>
<dbReference type="Gene3D" id="3.30.750.24">
    <property type="entry name" value="STAS domain"/>
    <property type="match status" value="1"/>
</dbReference>
<evidence type="ECO:0000256" key="4">
    <source>
        <dbReference type="ARBA" id="ARBA00023136"/>
    </source>
</evidence>
<reference evidence="9" key="1">
    <citation type="submission" date="2022-01" db="EMBL/GenBank/DDBJ databases">
        <authorList>
            <person name="King R."/>
        </authorList>
    </citation>
    <scope>NUCLEOTIDE SEQUENCE</scope>
</reference>
<dbReference type="InterPro" id="IPR001902">
    <property type="entry name" value="SLC26A/SulP_fam"/>
</dbReference>
<feature type="domain" description="SLC26A/SulP transporter" evidence="7">
    <location>
        <begin position="107"/>
        <end position="502"/>
    </location>
</feature>
<feature type="transmembrane region" description="Helical" evidence="6">
    <location>
        <begin position="260"/>
        <end position="277"/>
    </location>
</feature>
<evidence type="ECO:0000259" key="8">
    <source>
        <dbReference type="Pfam" id="PF01740"/>
    </source>
</evidence>
<sequence>MQSNGKEKSMKNENTDRFTQRNNDTAYDNPSFTGSAVTISMAGDKNSSNHFLVLHEDSHKSSFIYTLKQILPWTKNRIRKGCTKKMLYRRLPILNWLPNYNLSWAAGDLIAGITVGLTLIPQGLAYYSIIGLPPEYGLYSSFLGSFIYTAFGSCKDVPFGPSALNALLAAEAIKGRGPEHAILLSFLSGLIQIFMGLFGLGFIIDFVSGPVSSGFTSAVALIIVTSQVKDILGIKTKGGSFLQSWMSIINEIPNTRTWDAVMGISCIVLLLIMKTIGSQKLGTEDEKPSVLKKVFNNLTWVIGTGRNAILVIICGFIGYVYCSRGEPPFLVIGTVPQGLPAFKAPPFGFTSEKNGTLVQVSFFEMVYNLGSGIIIVPMVGILENIAICKAFANGQPVDATQELIAIGLCNVGNSFVQGYPGTGALGRSAVNNASGVKTTFGGIYTGLLVIGALLFFTPYFYYIPNAVLGAVIIAATVFMVELKVVKPMWRSKKSCFIIFIVTLIACLVLHLEVGILVGIGINILLILYHAARPKIKVEQLKTTGGIDYLLLTPDRCLIFPSVDYVRNIVTKYSIRQEVPVVIDCSHIYGADFTAATVIETLIQNFSSRDQVLFFYNLKPSVCTVFEGLSPKGFVVYYNDNDLDELLNKYVKGENVKMKTIEVFKC</sequence>
<feature type="region of interest" description="Disordered" evidence="5">
    <location>
        <begin position="1"/>
        <end position="29"/>
    </location>
</feature>
<dbReference type="SUPFAM" id="SSF52091">
    <property type="entry name" value="SpoIIaa-like"/>
    <property type="match status" value="1"/>
</dbReference>
<dbReference type="InterPro" id="IPR036513">
    <property type="entry name" value="STAS_dom_sf"/>
</dbReference>
<protein>
    <recommendedName>
        <fullName evidence="11">Sodium-independent sulfate anion transporter</fullName>
    </recommendedName>
</protein>
<dbReference type="Pfam" id="PF00916">
    <property type="entry name" value="Sulfate_transp"/>
    <property type="match status" value="1"/>
</dbReference>
<dbReference type="Pfam" id="PF01740">
    <property type="entry name" value="STAS"/>
    <property type="match status" value="1"/>
</dbReference>
<dbReference type="OrthoDB" id="288203at2759"/>
<evidence type="ECO:0000259" key="7">
    <source>
        <dbReference type="Pfam" id="PF00916"/>
    </source>
</evidence>
<dbReference type="FunFam" id="3.30.750.24:FF:000028">
    <property type="entry name" value="Sulfate transporter, putative"/>
    <property type="match status" value="1"/>
</dbReference>
<evidence type="ECO:0000256" key="2">
    <source>
        <dbReference type="ARBA" id="ARBA00022692"/>
    </source>
</evidence>
<keyword evidence="10" id="KW-1185">Reference proteome</keyword>
<dbReference type="CDD" id="cd07042">
    <property type="entry name" value="STAS_SulP_like_sulfate_transporter"/>
    <property type="match status" value="1"/>
</dbReference>
<feature type="compositionally biased region" description="Basic and acidic residues" evidence="5">
    <location>
        <begin position="1"/>
        <end position="19"/>
    </location>
</feature>
<dbReference type="AlphaFoldDB" id="A0A9P0GHA3"/>
<evidence type="ECO:0000256" key="1">
    <source>
        <dbReference type="ARBA" id="ARBA00004141"/>
    </source>
</evidence>
<evidence type="ECO:0000256" key="3">
    <source>
        <dbReference type="ARBA" id="ARBA00022989"/>
    </source>
</evidence>
<feature type="transmembrane region" description="Helical" evidence="6">
    <location>
        <begin position="365"/>
        <end position="382"/>
    </location>
</feature>
<dbReference type="PANTHER" id="PTHR11814">
    <property type="entry name" value="SULFATE TRANSPORTER"/>
    <property type="match status" value="1"/>
</dbReference>
<evidence type="ECO:0000256" key="6">
    <source>
        <dbReference type="SAM" id="Phobius"/>
    </source>
</evidence>
<evidence type="ECO:0008006" key="11">
    <source>
        <dbReference type="Google" id="ProtNLM"/>
    </source>
</evidence>
<feature type="transmembrane region" description="Helical" evidence="6">
    <location>
        <begin position="497"/>
        <end position="528"/>
    </location>
</feature>
<dbReference type="EMBL" id="OV651819">
    <property type="protein sequence ID" value="CAH1113644.1"/>
    <property type="molecule type" value="Genomic_DNA"/>
</dbReference>
<gene>
    <name evidence="9" type="ORF">PSYICH_LOCUS13738</name>
</gene>
<dbReference type="GO" id="GO:0016020">
    <property type="term" value="C:membrane"/>
    <property type="evidence" value="ECO:0007669"/>
    <property type="project" value="UniProtKB-SubCell"/>
</dbReference>
<proteinExistence type="predicted"/>
<organism evidence="9 10">
    <name type="scientific">Psylliodes chrysocephalus</name>
    <dbReference type="NCBI Taxonomy" id="3402493"/>
    <lineage>
        <taxon>Eukaryota</taxon>
        <taxon>Metazoa</taxon>
        <taxon>Ecdysozoa</taxon>
        <taxon>Arthropoda</taxon>
        <taxon>Hexapoda</taxon>
        <taxon>Insecta</taxon>
        <taxon>Pterygota</taxon>
        <taxon>Neoptera</taxon>
        <taxon>Endopterygota</taxon>
        <taxon>Coleoptera</taxon>
        <taxon>Polyphaga</taxon>
        <taxon>Cucujiformia</taxon>
        <taxon>Chrysomeloidea</taxon>
        <taxon>Chrysomelidae</taxon>
        <taxon>Galerucinae</taxon>
        <taxon>Alticini</taxon>
        <taxon>Psylliodes</taxon>
    </lineage>
</organism>
<dbReference type="Proteomes" id="UP001153636">
    <property type="component" value="Chromosome 7"/>
</dbReference>
<comment type="subcellular location">
    <subcellularLocation>
        <location evidence="1">Membrane</location>
        <topology evidence="1">Multi-pass membrane protein</topology>
    </subcellularLocation>
</comment>
<dbReference type="GO" id="GO:0055085">
    <property type="term" value="P:transmembrane transport"/>
    <property type="evidence" value="ECO:0007669"/>
    <property type="project" value="InterPro"/>
</dbReference>
<accession>A0A9P0GHA3</accession>
<keyword evidence="4 6" id="KW-0472">Membrane</keyword>
<name>A0A9P0GHA3_9CUCU</name>
<feature type="compositionally biased region" description="Polar residues" evidence="5">
    <location>
        <begin position="20"/>
        <end position="29"/>
    </location>
</feature>
<keyword evidence="2 6" id="KW-0812">Transmembrane</keyword>
<dbReference type="InterPro" id="IPR011547">
    <property type="entry name" value="SLC26A/SulP_dom"/>
</dbReference>
<feature type="transmembrane region" description="Helical" evidence="6">
    <location>
        <begin position="467"/>
        <end position="485"/>
    </location>
</feature>
<keyword evidence="3 6" id="KW-1133">Transmembrane helix</keyword>
<dbReference type="InterPro" id="IPR002645">
    <property type="entry name" value="STAS_dom"/>
</dbReference>
<feature type="transmembrane region" description="Helical" evidence="6">
    <location>
        <begin position="298"/>
        <end position="321"/>
    </location>
</feature>
<feature type="domain" description="STAS" evidence="8">
    <location>
        <begin position="540"/>
        <end position="626"/>
    </location>
</feature>
<evidence type="ECO:0000313" key="9">
    <source>
        <dbReference type="EMBL" id="CAH1113644.1"/>
    </source>
</evidence>
<feature type="transmembrane region" description="Helical" evidence="6">
    <location>
        <begin position="181"/>
        <end position="204"/>
    </location>
</feature>